<dbReference type="InterPro" id="IPR018204">
    <property type="entry name" value="Trp_synthase_alpha_AS"/>
</dbReference>
<name>A0ABT4AWE6_9ACTN</name>
<comment type="caution">
    <text evidence="11">The sequence shown here is derived from an EMBL/GenBank/DDBJ whole genome shotgun (WGS) entry which is preliminary data.</text>
</comment>
<keyword evidence="12" id="KW-1185">Reference proteome</keyword>
<reference evidence="11" key="1">
    <citation type="submission" date="2022-11" db="EMBL/GenBank/DDBJ databases">
        <authorList>
            <person name="Somphong A."/>
            <person name="Phongsopitanun W."/>
        </authorList>
    </citation>
    <scope>NUCLEOTIDE SEQUENCE</scope>
    <source>
        <strain evidence="11">Pm04-4</strain>
    </source>
</reference>
<keyword evidence="6 8" id="KW-0456">Lyase</keyword>
<proteinExistence type="inferred from homology"/>
<comment type="similarity">
    <text evidence="8 9">Belongs to the TrpA family.</text>
</comment>
<dbReference type="GO" id="GO:0004834">
    <property type="term" value="F:tryptophan synthase activity"/>
    <property type="evidence" value="ECO:0007669"/>
    <property type="project" value="UniProtKB-EC"/>
</dbReference>
<keyword evidence="3 8" id="KW-0028">Amino-acid biosynthesis</keyword>
<evidence type="ECO:0000313" key="11">
    <source>
        <dbReference type="EMBL" id="MCY1138545.1"/>
    </source>
</evidence>
<dbReference type="PANTHER" id="PTHR43406">
    <property type="entry name" value="TRYPTOPHAN SYNTHASE, ALPHA CHAIN"/>
    <property type="match status" value="1"/>
</dbReference>
<dbReference type="InterPro" id="IPR011060">
    <property type="entry name" value="RibuloseP-bd_barrel"/>
</dbReference>
<evidence type="ECO:0000256" key="10">
    <source>
        <dbReference type="SAM" id="MobiDB-lite"/>
    </source>
</evidence>
<comment type="subunit">
    <text evidence="2 8">Tetramer of two alpha and two beta chains.</text>
</comment>
<evidence type="ECO:0000256" key="5">
    <source>
        <dbReference type="ARBA" id="ARBA00023141"/>
    </source>
</evidence>
<dbReference type="NCBIfam" id="TIGR00262">
    <property type="entry name" value="trpA"/>
    <property type="match status" value="1"/>
</dbReference>
<evidence type="ECO:0000256" key="7">
    <source>
        <dbReference type="ARBA" id="ARBA00049047"/>
    </source>
</evidence>
<evidence type="ECO:0000256" key="2">
    <source>
        <dbReference type="ARBA" id="ARBA00011270"/>
    </source>
</evidence>
<dbReference type="Gene3D" id="3.20.20.70">
    <property type="entry name" value="Aldolase class I"/>
    <property type="match status" value="2"/>
</dbReference>
<evidence type="ECO:0000313" key="12">
    <source>
        <dbReference type="Proteomes" id="UP001151002"/>
    </source>
</evidence>
<dbReference type="EC" id="4.2.1.20" evidence="8"/>
<comment type="catalytic activity">
    <reaction evidence="7 8">
        <text>(1S,2R)-1-C-(indol-3-yl)glycerol 3-phosphate + L-serine = D-glyceraldehyde 3-phosphate + L-tryptophan + H2O</text>
        <dbReference type="Rhea" id="RHEA:10532"/>
        <dbReference type="ChEBI" id="CHEBI:15377"/>
        <dbReference type="ChEBI" id="CHEBI:33384"/>
        <dbReference type="ChEBI" id="CHEBI:57912"/>
        <dbReference type="ChEBI" id="CHEBI:58866"/>
        <dbReference type="ChEBI" id="CHEBI:59776"/>
        <dbReference type="EC" id="4.2.1.20"/>
    </reaction>
</comment>
<dbReference type="Proteomes" id="UP001151002">
    <property type="component" value="Unassembled WGS sequence"/>
</dbReference>
<feature type="active site" description="Proton acceptor" evidence="8">
    <location>
        <position position="41"/>
    </location>
</feature>
<dbReference type="CDD" id="cd04724">
    <property type="entry name" value="Tryptophan_synthase_alpha"/>
    <property type="match status" value="1"/>
</dbReference>
<dbReference type="Pfam" id="PF00290">
    <property type="entry name" value="Trp_syntA"/>
    <property type="match status" value="2"/>
</dbReference>
<evidence type="ECO:0000256" key="4">
    <source>
        <dbReference type="ARBA" id="ARBA00022822"/>
    </source>
</evidence>
<evidence type="ECO:0000256" key="3">
    <source>
        <dbReference type="ARBA" id="ARBA00022605"/>
    </source>
</evidence>
<sequence>MGRGDVGPGRKLLVTYVTAGVTADWVEYLFAMQEAGADAIEVGLPFSDPMLDGVTVQQSSDRALARGVTVASILRELHEVRDRVRVPLIAFTYSNLVFRPGPAALCRQLAEAGVRGLIVPDLPVEEADEVEAAAAAVGIELTLLVAPVTPDDRLAEIVARSRGYIYAVSRMGTTGERDSLASSAAVVAARVKAAQIRPARAGGIGAGAAPGAVLTEVDGRALRPGDRRGGSDPAARDLTGRDSMLDAGGVASREAAGEDRTERVPVLVGFGISGVEQVAAAGRAGDGVVVGSALMRRVLDGATPRDLGAEVAALRGALDALD</sequence>
<protein>
    <recommendedName>
        <fullName evidence="8">Tryptophan synthase alpha chain</fullName>
        <ecNumber evidence="8">4.2.1.20</ecNumber>
    </recommendedName>
</protein>
<evidence type="ECO:0000256" key="1">
    <source>
        <dbReference type="ARBA" id="ARBA00004733"/>
    </source>
</evidence>
<accession>A0ABT4AWE6</accession>
<organism evidence="11 12">
    <name type="scientific">Paractinoplanes pyxinae</name>
    <dbReference type="NCBI Taxonomy" id="2997416"/>
    <lineage>
        <taxon>Bacteria</taxon>
        <taxon>Bacillati</taxon>
        <taxon>Actinomycetota</taxon>
        <taxon>Actinomycetes</taxon>
        <taxon>Micromonosporales</taxon>
        <taxon>Micromonosporaceae</taxon>
        <taxon>Paractinoplanes</taxon>
    </lineage>
</organism>
<dbReference type="RefSeq" id="WP_267562560.1">
    <property type="nucleotide sequence ID" value="NZ_JAPNTZ010000003.1"/>
</dbReference>
<dbReference type="SUPFAM" id="SSF51366">
    <property type="entry name" value="Ribulose-phoshate binding barrel"/>
    <property type="match status" value="2"/>
</dbReference>
<evidence type="ECO:0000256" key="6">
    <source>
        <dbReference type="ARBA" id="ARBA00023239"/>
    </source>
</evidence>
<feature type="active site" description="Proton acceptor" evidence="8">
    <location>
        <position position="52"/>
    </location>
</feature>
<dbReference type="InterPro" id="IPR013785">
    <property type="entry name" value="Aldolase_TIM"/>
</dbReference>
<feature type="region of interest" description="Disordered" evidence="10">
    <location>
        <begin position="221"/>
        <end position="258"/>
    </location>
</feature>
<evidence type="ECO:0000256" key="8">
    <source>
        <dbReference type="HAMAP-Rule" id="MF_00131"/>
    </source>
</evidence>
<comment type="pathway">
    <text evidence="1 8">Amino-acid biosynthesis; L-tryptophan biosynthesis; L-tryptophan from chorismate: step 5/5.</text>
</comment>
<dbReference type="HAMAP" id="MF_00131">
    <property type="entry name" value="Trp_synth_alpha"/>
    <property type="match status" value="1"/>
</dbReference>
<dbReference type="InterPro" id="IPR002028">
    <property type="entry name" value="Trp_synthase_suA"/>
</dbReference>
<feature type="compositionally biased region" description="Basic and acidic residues" evidence="10">
    <location>
        <begin position="221"/>
        <end position="244"/>
    </location>
</feature>
<dbReference type="EMBL" id="JAPNTZ010000003">
    <property type="protein sequence ID" value="MCY1138545.1"/>
    <property type="molecule type" value="Genomic_DNA"/>
</dbReference>
<gene>
    <name evidence="8 11" type="primary">trpA</name>
    <name evidence="11" type="ORF">OWR29_11095</name>
</gene>
<dbReference type="PROSITE" id="PS00167">
    <property type="entry name" value="TRP_SYNTHASE_ALPHA"/>
    <property type="match status" value="1"/>
</dbReference>
<keyword evidence="5 8" id="KW-0057">Aromatic amino acid biosynthesis</keyword>
<keyword evidence="4 8" id="KW-0822">Tryptophan biosynthesis</keyword>
<evidence type="ECO:0000256" key="9">
    <source>
        <dbReference type="RuleBase" id="RU003662"/>
    </source>
</evidence>
<dbReference type="PANTHER" id="PTHR43406:SF1">
    <property type="entry name" value="TRYPTOPHAN SYNTHASE ALPHA CHAIN, CHLOROPLASTIC"/>
    <property type="match status" value="1"/>
</dbReference>
<comment type="function">
    <text evidence="8">The alpha subunit is responsible for the aldol cleavage of indoleglycerol phosphate to indole and glyceraldehyde 3-phosphate.</text>
</comment>